<protein>
    <submittedName>
        <fullName evidence="1">Uncharacterized protein</fullName>
    </submittedName>
</protein>
<dbReference type="EnsemblMetazoa" id="GPAI046544-RA">
    <property type="protein sequence ID" value="GPAI046544-PA"/>
    <property type="gene ID" value="GPAI046544"/>
</dbReference>
<name>A0A1B0AI50_GLOPL</name>
<dbReference type="STRING" id="7398.A0A1B0AI50"/>
<dbReference type="Proteomes" id="UP000092445">
    <property type="component" value="Unassembled WGS sequence"/>
</dbReference>
<dbReference type="AlphaFoldDB" id="A0A1B0AI50"/>
<sequence>MESLSNEENYKYLDFLPLNSILAQKMEEKIVSAFEKGLIMILKTKFNSEHKCKAINTWATPVYLHCFGVENWSCTGLSQANRTIRATVMWMVLLFLFHIKQQSIYAELIHRESCQSMLV</sequence>
<accession>A0A1B0AI50</accession>
<reference evidence="1" key="2">
    <citation type="submission" date="2020-05" db="UniProtKB">
        <authorList>
            <consortium name="EnsemblMetazoa"/>
        </authorList>
    </citation>
    <scope>IDENTIFICATION</scope>
    <source>
        <strain evidence="1">IAEA</strain>
    </source>
</reference>
<keyword evidence="2" id="KW-1185">Reference proteome</keyword>
<organism evidence="1 2">
    <name type="scientific">Glossina pallidipes</name>
    <name type="common">Tsetse fly</name>
    <dbReference type="NCBI Taxonomy" id="7398"/>
    <lineage>
        <taxon>Eukaryota</taxon>
        <taxon>Metazoa</taxon>
        <taxon>Ecdysozoa</taxon>
        <taxon>Arthropoda</taxon>
        <taxon>Hexapoda</taxon>
        <taxon>Insecta</taxon>
        <taxon>Pterygota</taxon>
        <taxon>Neoptera</taxon>
        <taxon>Endopterygota</taxon>
        <taxon>Diptera</taxon>
        <taxon>Brachycera</taxon>
        <taxon>Muscomorpha</taxon>
        <taxon>Hippoboscoidea</taxon>
        <taxon>Glossinidae</taxon>
        <taxon>Glossina</taxon>
    </lineage>
</organism>
<reference evidence="2" key="1">
    <citation type="submission" date="2014-03" db="EMBL/GenBank/DDBJ databases">
        <authorList>
            <person name="Aksoy S."/>
            <person name="Warren W."/>
            <person name="Wilson R.K."/>
        </authorList>
    </citation>
    <scope>NUCLEOTIDE SEQUENCE [LARGE SCALE GENOMIC DNA]</scope>
    <source>
        <strain evidence="2">IAEA</strain>
    </source>
</reference>
<dbReference type="PANTHER" id="PTHR35450:SF2">
    <property type="entry name" value="REVERSE TRANSCRIPTASE DOMAIN-CONTAINING PROTEIN"/>
    <property type="match status" value="1"/>
</dbReference>
<evidence type="ECO:0000313" key="1">
    <source>
        <dbReference type="EnsemblMetazoa" id="GPAI046544-PA"/>
    </source>
</evidence>
<dbReference type="PANTHER" id="PTHR35450">
    <property type="entry name" value="REVERSE TRANSCRIPTASE DOMAIN-CONTAINING PROTEIN"/>
    <property type="match status" value="1"/>
</dbReference>
<evidence type="ECO:0000313" key="2">
    <source>
        <dbReference type="Proteomes" id="UP000092445"/>
    </source>
</evidence>
<proteinExistence type="predicted"/>
<dbReference type="VEuPathDB" id="VectorBase:GPAI046544"/>